<evidence type="ECO:0000256" key="9">
    <source>
        <dbReference type="SAM" id="MobiDB-lite"/>
    </source>
</evidence>
<dbReference type="GO" id="GO:0003899">
    <property type="term" value="F:DNA-directed RNA polymerase activity"/>
    <property type="evidence" value="ECO:0007669"/>
    <property type="project" value="UniProtKB-EC"/>
</dbReference>
<feature type="domain" description="RNA polymerase Rpb2" evidence="14">
    <location>
        <begin position="566"/>
        <end position="630"/>
    </location>
</feature>
<dbReference type="InterPro" id="IPR015712">
    <property type="entry name" value="DNA-dir_RNA_pol_su2"/>
</dbReference>
<protein>
    <recommendedName>
        <fullName evidence="8">DNA-directed RNA polymerase subunit beta</fullName>
        <ecNumber evidence="8">2.7.7.6</ecNumber>
    </recommendedName>
</protein>
<evidence type="ECO:0000259" key="16">
    <source>
        <dbReference type="Pfam" id="PF04567"/>
    </source>
</evidence>
<evidence type="ECO:0000256" key="7">
    <source>
        <dbReference type="ARBA" id="ARBA00023163"/>
    </source>
</evidence>
<evidence type="ECO:0000256" key="5">
    <source>
        <dbReference type="ARBA" id="ARBA00022723"/>
    </source>
</evidence>
<dbReference type="Pfam" id="PF04567">
    <property type="entry name" value="RNA_pol_Rpb2_5"/>
    <property type="match status" value="1"/>
</dbReference>
<keyword evidence="7 8" id="KW-0804">Transcription</keyword>
<feature type="region of interest" description="Disordered" evidence="9">
    <location>
        <begin position="1"/>
        <end position="32"/>
    </location>
</feature>
<dbReference type="InterPro" id="IPR007647">
    <property type="entry name" value="RNA_pol_Rpb2_5"/>
</dbReference>
<feature type="domain" description="RNA polymerase beta subunit protrusion" evidence="13">
    <location>
        <begin position="67"/>
        <end position="527"/>
    </location>
</feature>
<dbReference type="Proteomes" id="UP000198287">
    <property type="component" value="Unassembled WGS sequence"/>
</dbReference>
<dbReference type="Gene3D" id="3.90.1800.10">
    <property type="entry name" value="RNA polymerase alpha subunit dimerisation domain"/>
    <property type="match status" value="1"/>
</dbReference>
<dbReference type="GO" id="GO:0032549">
    <property type="term" value="F:ribonucleoside binding"/>
    <property type="evidence" value="ECO:0007669"/>
    <property type="project" value="InterPro"/>
</dbReference>
<feature type="domain" description="RNA polymerase Rpb2" evidence="15">
    <location>
        <begin position="739"/>
        <end position="778"/>
    </location>
</feature>
<dbReference type="SUPFAM" id="SSF64484">
    <property type="entry name" value="beta and beta-prime subunits of DNA dependent RNA-polymerase"/>
    <property type="match status" value="3"/>
</dbReference>
<dbReference type="Gene3D" id="3.90.1100.10">
    <property type="match status" value="2"/>
</dbReference>
<keyword evidence="6" id="KW-0862">Zinc</keyword>
<dbReference type="STRING" id="158441.A0A226DXG7"/>
<dbReference type="PROSITE" id="PS01166">
    <property type="entry name" value="RNA_POL_BETA"/>
    <property type="match status" value="1"/>
</dbReference>
<dbReference type="EC" id="2.7.7.6" evidence="8"/>
<accession>A0A226DXG7</accession>
<dbReference type="InterPro" id="IPR037033">
    <property type="entry name" value="DNA-dir_RNAP_su2_hyb_sf"/>
</dbReference>
<sequence length="1503" mass="169259">MSSSSEKEDSFLHQNHVGGGESSGGSVDGDMEVEPDISIETAVKLAEFLQTKRAEISTSLYEKYGPVEQTLNSFNHFMKFTLPDIICKNGTFQHEEILQNVKKIHLVSAVQVSMPSSNEIIRETQRGERYLLYPHECRTRGLSYTRPINVTFLHKVFKVDSCGGQTIDRCSRDPINMGEIPIMLKSELCSLHGFDNEELVAHNEDPDDPGGYFIINGKEKVLISQERLASNQVFVFKPMQAASFELQAEIRSFASPTSEEVNALWITIPKNPNSSSVNTINRTSTKKPDEQNFTTDLINDGCYIKPIGLGVPNYIQKHKPLLEKKFRQRKPGLVVEHVELLDSLPLKVLYKALGYFDDESIWKTFGFTDNEGIEFQEVLTSTMDNSVAASLETQAEAIIFIGKLQKRKERLQNAHLLSTDEPPPRRIVTHEEHHLAGEIFINEKVLPHVGVESNSRIRKALHIGYMVNRLIKTQAGRIECDNRDHIQNKRYDLAGPLMSSLLKKVLHQRMQGMLLQIIRKIETGRNYDFFEEVGPFYTLTEGFHYAFMTGNWGIKRMPSMRVGVAQVLCRLNGISTLSYLRRVNSPFNRLGRMTDPRMVHNTAFGYICPVDTPEGEPVGFLKQLSIMAHVSVDAEISPIRRCLREMNVNQLDEENDHLLATETKIFINASLVNTCPPGAASDLLVEKLKALRRAWDPDRYQEYLSEFHRMRSERERENKKKGLERSLGVAEVEKEVRKKLNFSSMMSNQISIVRDFSRREIRIRTDAGRLLRPLYVVKGNLLKLHGHVGILNGNNSVVKFDWPKLLKAGAVEFLDAAEEENAVIAMHPRNLIPSKDPDSQTSQNTLKLSYTHCEIDPSGTLGVCGAIIPFANHSHSCRLTFQTNIAKQSLGVYALNYQSRYDVDCHVLYGGQRPLVTCRAAAAFAGFDANPSGQNAIVAIGSYTGYNQEDSLIMNESAIQRGLFRSMNYKTKDDTAKTNRGFGDEASFLMKRLKSLTIKKPELFEGNELKFWMRMAYHMSERKFSSFCGCNSIGNLNPGKNGTQNTVNTLTKYFAHLRLGKVQNIPNREKQEGKEGCSKRDVSQPIRIPCHSVSYHAGKGEPTKKDPINPSRTMVDNVVVFDNESGYRSCKVRLKTVRCPQIGDKFASRHGQKGVIGITLPEVDMPFTKDGIVPDIIINPHAIPSRMTIGHLLEMLDGKVSALAGKISDRPPFSAYDEFENGFGLDLTAQLETELRKRGFQGSGYEVLYCGHTGKKINVQFFIGPCYYQRLKHMTIDKLRFRARGPISALVRQPNPGISREGGLRFGEMERDSAIAHGGMQFLRERLFLVSDYYTTPICHTCGQVLTREIVHTVDQVKLREEGAKTYQSTFKCMTCKSQKDRGSLVEMPYATKLLFQELMCMSVRVVILPIELEMNDIVQGTISFGHQPRENMVNMISADMTQLWNDVQPTGNPVDNDDRASSPAVVPGGRDPNPAVVAVNDSDQELSIPPLEEDITEDFPGL</sequence>
<dbReference type="InterPro" id="IPR007641">
    <property type="entry name" value="RNA_pol_Rpb2_7"/>
</dbReference>
<comment type="catalytic activity">
    <reaction evidence="8">
        <text>RNA(n) + a ribonucleoside 5'-triphosphate = RNA(n+1) + diphosphate</text>
        <dbReference type="Rhea" id="RHEA:21248"/>
        <dbReference type="Rhea" id="RHEA-COMP:14527"/>
        <dbReference type="Rhea" id="RHEA-COMP:17342"/>
        <dbReference type="ChEBI" id="CHEBI:33019"/>
        <dbReference type="ChEBI" id="CHEBI:61557"/>
        <dbReference type="ChEBI" id="CHEBI:140395"/>
        <dbReference type="EC" id="2.7.7.6"/>
    </reaction>
</comment>
<comment type="similarity">
    <text evidence="1 8">Belongs to the RNA polymerase beta chain family.</text>
</comment>
<feature type="compositionally biased region" description="Basic and acidic residues" evidence="9">
    <location>
        <begin position="1"/>
        <end position="11"/>
    </location>
</feature>
<evidence type="ECO:0000313" key="18">
    <source>
        <dbReference type="Proteomes" id="UP000198287"/>
    </source>
</evidence>
<keyword evidence="18" id="KW-1185">Reference proteome</keyword>
<dbReference type="InterPro" id="IPR007642">
    <property type="entry name" value="RNA_pol_Rpb2_2"/>
</dbReference>
<feature type="compositionally biased region" description="Gly residues" evidence="9">
    <location>
        <begin position="17"/>
        <end position="27"/>
    </location>
</feature>
<feature type="domain" description="RNA polymerase Rpb2" evidence="16">
    <location>
        <begin position="802"/>
        <end position="857"/>
    </location>
</feature>
<dbReference type="GO" id="GO:0003677">
    <property type="term" value="F:DNA binding"/>
    <property type="evidence" value="ECO:0007669"/>
    <property type="project" value="InterPro"/>
</dbReference>
<feature type="domain" description="DNA-directed RNA polymerase subunit 2 hybrid-binding" evidence="10">
    <location>
        <begin position="1112"/>
        <end position="1298"/>
    </location>
</feature>
<dbReference type="OrthoDB" id="10248617at2759"/>
<dbReference type="Pfam" id="PF04563">
    <property type="entry name" value="RNA_pol_Rpb2_1"/>
    <property type="match status" value="1"/>
</dbReference>
<dbReference type="EMBL" id="LNIX01000009">
    <property type="protein sequence ID" value="OXA50162.1"/>
    <property type="molecule type" value="Genomic_DNA"/>
</dbReference>
<dbReference type="GO" id="GO:0006351">
    <property type="term" value="P:DNA-templated transcription"/>
    <property type="evidence" value="ECO:0007669"/>
    <property type="project" value="InterPro"/>
</dbReference>
<dbReference type="InterPro" id="IPR007644">
    <property type="entry name" value="RNA_pol_bsu_protrusion"/>
</dbReference>
<evidence type="ECO:0000256" key="6">
    <source>
        <dbReference type="ARBA" id="ARBA00022833"/>
    </source>
</evidence>
<feature type="region of interest" description="Disordered" evidence="9">
    <location>
        <begin position="1446"/>
        <end position="1503"/>
    </location>
</feature>
<dbReference type="Gene3D" id="2.40.270.10">
    <property type="entry name" value="DNA-directed RNA polymerase, subunit 2, domain 6"/>
    <property type="match status" value="2"/>
</dbReference>
<evidence type="ECO:0000256" key="3">
    <source>
        <dbReference type="ARBA" id="ARBA00022679"/>
    </source>
</evidence>
<evidence type="ECO:0000259" key="14">
    <source>
        <dbReference type="Pfam" id="PF04565"/>
    </source>
</evidence>
<keyword evidence="2 8" id="KW-0240">DNA-directed RNA polymerase</keyword>
<keyword evidence="4 8" id="KW-0548">Nucleotidyltransferase</keyword>
<dbReference type="Pfam" id="PF00562">
    <property type="entry name" value="RNA_pol_Rpb2_6"/>
    <property type="match status" value="2"/>
</dbReference>
<keyword evidence="3 8" id="KW-0808">Transferase</keyword>
<evidence type="ECO:0000259" key="12">
    <source>
        <dbReference type="Pfam" id="PF04561"/>
    </source>
</evidence>
<name>A0A226DXG7_FOLCA</name>
<dbReference type="Pfam" id="PF04560">
    <property type="entry name" value="RNA_pol_Rpb2_7"/>
    <property type="match status" value="1"/>
</dbReference>
<evidence type="ECO:0000259" key="13">
    <source>
        <dbReference type="Pfam" id="PF04563"/>
    </source>
</evidence>
<evidence type="ECO:0000259" key="15">
    <source>
        <dbReference type="Pfam" id="PF04566"/>
    </source>
</evidence>
<proteinExistence type="inferred from homology"/>
<dbReference type="GO" id="GO:0046872">
    <property type="term" value="F:metal ion binding"/>
    <property type="evidence" value="ECO:0007669"/>
    <property type="project" value="UniProtKB-KW"/>
</dbReference>
<feature type="domain" description="DNA-directed RNA polymerase subunit 2 hybrid-binding" evidence="10">
    <location>
        <begin position="865"/>
        <end position="981"/>
    </location>
</feature>
<dbReference type="GO" id="GO:0000428">
    <property type="term" value="C:DNA-directed RNA polymerase complex"/>
    <property type="evidence" value="ECO:0007669"/>
    <property type="project" value="UniProtKB-KW"/>
</dbReference>
<comment type="function">
    <text evidence="8">DNA-dependent RNA polymerase catalyzes the transcription of DNA into RNA using the four ribonucleoside triphosphates as substrates.</text>
</comment>
<dbReference type="Pfam" id="PF04566">
    <property type="entry name" value="RNA_pol_Rpb2_4"/>
    <property type="match status" value="1"/>
</dbReference>
<dbReference type="InterPro" id="IPR007646">
    <property type="entry name" value="RNA_pol_Rpb2_4"/>
</dbReference>
<reference evidence="17 18" key="1">
    <citation type="submission" date="2015-12" db="EMBL/GenBank/DDBJ databases">
        <title>The genome of Folsomia candida.</title>
        <authorList>
            <person name="Faddeeva A."/>
            <person name="Derks M.F."/>
            <person name="Anvar Y."/>
            <person name="Smit S."/>
            <person name="Van Straalen N."/>
            <person name="Roelofs D."/>
        </authorList>
    </citation>
    <scope>NUCLEOTIDE SEQUENCE [LARGE SCALE GENOMIC DNA]</scope>
    <source>
        <strain evidence="17 18">VU population</strain>
        <tissue evidence="17">Whole body</tissue>
    </source>
</reference>
<feature type="domain" description="RNA polymerase Rpb2" evidence="12">
    <location>
        <begin position="325"/>
        <end position="490"/>
    </location>
</feature>
<dbReference type="InterPro" id="IPR007121">
    <property type="entry name" value="RNA_pol_bsu_CS"/>
</dbReference>
<feature type="compositionally biased region" description="Acidic residues" evidence="9">
    <location>
        <begin position="1492"/>
        <end position="1503"/>
    </location>
</feature>
<evidence type="ECO:0000259" key="10">
    <source>
        <dbReference type="Pfam" id="PF00562"/>
    </source>
</evidence>
<dbReference type="Pfam" id="PF04561">
    <property type="entry name" value="RNA_pol_Rpb2_2"/>
    <property type="match status" value="1"/>
</dbReference>
<evidence type="ECO:0000259" key="11">
    <source>
        <dbReference type="Pfam" id="PF04560"/>
    </source>
</evidence>
<evidence type="ECO:0000256" key="4">
    <source>
        <dbReference type="ARBA" id="ARBA00022695"/>
    </source>
</evidence>
<feature type="domain" description="RNA polymerase Rpb2" evidence="11">
    <location>
        <begin position="1302"/>
        <end position="1407"/>
    </location>
</feature>
<evidence type="ECO:0000256" key="1">
    <source>
        <dbReference type="ARBA" id="ARBA00006835"/>
    </source>
</evidence>
<dbReference type="InterPro" id="IPR007645">
    <property type="entry name" value="RNA_pol_Rpb2_3"/>
</dbReference>
<dbReference type="InterPro" id="IPR007120">
    <property type="entry name" value="DNA-dir_RNAP_su2_dom"/>
</dbReference>
<gene>
    <name evidence="17" type="ORF">Fcan01_15271</name>
</gene>
<comment type="caution">
    <text evidence="17">The sequence shown here is derived from an EMBL/GenBank/DDBJ whole genome shotgun (WGS) entry which is preliminary data.</text>
</comment>
<dbReference type="Pfam" id="PF04565">
    <property type="entry name" value="RNA_pol_Rpb2_3"/>
    <property type="match status" value="1"/>
</dbReference>
<evidence type="ECO:0000256" key="2">
    <source>
        <dbReference type="ARBA" id="ARBA00022478"/>
    </source>
</evidence>
<evidence type="ECO:0000256" key="8">
    <source>
        <dbReference type="RuleBase" id="RU363031"/>
    </source>
</evidence>
<dbReference type="PANTHER" id="PTHR20856">
    <property type="entry name" value="DNA-DIRECTED RNA POLYMERASE I SUBUNIT 2"/>
    <property type="match status" value="1"/>
</dbReference>
<evidence type="ECO:0000313" key="17">
    <source>
        <dbReference type="EMBL" id="OXA50162.1"/>
    </source>
</evidence>
<organism evidence="17 18">
    <name type="scientific">Folsomia candida</name>
    <name type="common">Springtail</name>
    <dbReference type="NCBI Taxonomy" id="158441"/>
    <lineage>
        <taxon>Eukaryota</taxon>
        <taxon>Metazoa</taxon>
        <taxon>Ecdysozoa</taxon>
        <taxon>Arthropoda</taxon>
        <taxon>Hexapoda</taxon>
        <taxon>Collembola</taxon>
        <taxon>Entomobryomorpha</taxon>
        <taxon>Isotomoidea</taxon>
        <taxon>Isotomidae</taxon>
        <taxon>Proisotominae</taxon>
        <taxon>Folsomia</taxon>
    </lineage>
</organism>
<keyword evidence="5" id="KW-0479">Metal-binding</keyword>
<dbReference type="CDD" id="cd00653">
    <property type="entry name" value="RNA_pol_B_RPB2"/>
    <property type="match status" value="1"/>
</dbReference>